<evidence type="ECO:0000256" key="7">
    <source>
        <dbReference type="ARBA" id="ARBA00022989"/>
    </source>
</evidence>
<feature type="region of interest" description="Disordered" evidence="10">
    <location>
        <begin position="84"/>
        <end position="124"/>
    </location>
</feature>
<evidence type="ECO:0000256" key="4">
    <source>
        <dbReference type="ARBA" id="ARBA00022538"/>
    </source>
</evidence>
<evidence type="ECO:0000256" key="10">
    <source>
        <dbReference type="SAM" id="MobiDB-lite"/>
    </source>
</evidence>
<evidence type="ECO:0000256" key="2">
    <source>
        <dbReference type="ARBA" id="ARBA00022448"/>
    </source>
</evidence>
<gene>
    <name evidence="13" type="ORF">FVE85_5685</name>
</gene>
<dbReference type="GO" id="GO:1902600">
    <property type="term" value="P:proton transmembrane transport"/>
    <property type="evidence" value="ECO:0007669"/>
    <property type="project" value="InterPro"/>
</dbReference>
<reference evidence="14" key="1">
    <citation type="journal article" date="2019" name="Nat. Commun.">
        <title>Expansion of phycobilisome linker gene families in mesophilic red algae.</title>
        <authorList>
            <person name="Lee J."/>
            <person name="Kim D."/>
            <person name="Bhattacharya D."/>
            <person name="Yoon H.S."/>
        </authorList>
    </citation>
    <scope>NUCLEOTIDE SEQUENCE [LARGE SCALE GENOMIC DNA]</scope>
    <source>
        <strain evidence="14">CCMP 1328</strain>
    </source>
</reference>
<keyword evidence="6" id="KW-0630">Potassium</keyword>
<sequence length="919" mass="95666">MSVVGTAHDMRDVRPTASAFVLHAGSAAEINAGFGRLGRGSVARLTARPQARRGASARTSKRISKPSWRASYLASVPCCAAAPPENFPQSTHPSSSQKAGSLRRDEGKETSESGGRPSAPSHTHHLIGGKVAAFVSAILLGVVLLRNSDKVGLFSDLRAFTGASGPQLAFGVKSSSVRRLSLRAKVAATSQKRTRVAAQVAGGAQKSSLKQRSSDHGRDALTDEDSGDLVTQTLNDFTHHMSPAVVESLVLLLTTVIIVPLMRRLNTSPILGFLAAGVLLGPPGLKLVGNVSGSRSLAELGVVFFLFEMGLELSISKLRSLGLDVFGLGSMQFVLTSALFTCIGSAAGLALNTALVVGGALALSSSAFVLQLLQERGEVGSRFGRAALGILLLQDLAVVPLLVLTPLLARGGGSAAMVRAMSFAGIKAIVAVLIIVVAGSLLLEPTFRFVAKAQSQEAFIATILLTVLATSKLTEGLGLSDTLGAFLAGIMLAETSYVHQVEADIKPFRGLLLGLFFITVGFSIDIPLLMNNLGAVLALMLGLMLVKAGIIAALGKLVRRMSLASSVRTGLVLAQGGEFAFVLFQLAGRHGLLPPENKLSKMLLVVVALSMACTPALAMAGERVGALLSKKQGLINLRKQDADTAGIQDYVIVAGFGRVGQCICEMLDQRFIPYIAFDLSPARVLESRGKGLNVLFGDATRPEVLATAGVDKAKAVVVTLDDPDGSVRAVRAIKREFPKTTVFCRAFDIKHQKLVQLAGGVAVIPEILEASLLLGGAVLRQYGVPESEVNIIIEQSRTKTFEDAGIEPHDSLYSMLREIVQEQEASAVAQVSETIAAEAPSLTENAASSSVATANLNGGGSSMMDSSKDGATAAGVALASPAALNTQEVGDGARNGDKSIIGDTGDGESSGSSSDDMPQ</sequence>
<dbReference type="GO" id="GO:0016020">
    <property type="term" value="C:membrane"/>
    <property type="evidence" value="ECO:0007669"/>
    <property type="project" value="InterPro"/>
</dbReference>
<dbReference type="Gene3D" id="3.40.50.720">
    <property type="entry name" value="NAD(P)-binding Rossmann-like Domain"/>
    <property type="match status" value="1"/>
</dbReference>
<keyword evidence="2" id="KW-0813">Transport</keyword>
<feature type="compositionally biased region" description="Basic and acidic residues" evidence="10">
    <location>
        <begin position="212"/>
        <end position="221"/>
    </location>
</feature>
<proteinExistence type="predicted"/>
<feature type="compositionally biased region" description="Low complexity" evidence="10">
    <location>
        <begin position="899"/>
        <end position="919"/>
    </location>
</feature>
<feature type="compositionally biased region" description="Polar residues" evidence="10">
    <location>
        <begin position="87"/>
        <end position="99"/>
    </location>
</feature>
<comment type="subcellular location">
    <subcellularLocation>
        <location evidence="1">Endomembrane system</location>
        <topology evidence="1">Multi-pass membrane protein</topology>
    </subcellularLocation>
</comment>
<feature type="transmembrane region" description="Helical" evidence="11">
    <location>
        <begin position="385"/>
        <end position="409"/>
    </location>
</feature>
<dbReference type="PANTHER" id="PTHR46157">
    <property type="entry name" value="K(+) EFFLUX ANTIPORTER 3, CHLOROPLASTIC"/>
    <property type="match status" value="1"/>
</dbReference>
<evidence type="ECO:0000256" key="6">
    <source>
        <dbReference type="ARBA" id="ARBA00022958"/>
    </source>
</evidence>
<dbReference type="Pfam" id="PF00999">
    <property type="entry name" value="Na_H_Exchanger"/>
    <property type="match status" value="1"/>
</dbReference>
<keyword evidence="4" id="KW-0633">Potassium transport</keyword>
<feature type="domain" description="RCK N-terminal" evidence="12">
    <location>
        <begin position="648"/>
        <end position="765"/>
    </location>
</feature>
<feature type="transmembrane region" description="Helical" evidence="11">
    <location>
        <begin position="536"/>
        <end position="558"/>
    </location>
</feature>
<dbReference type="OrthoDB" id="4834at2759"/>
<evidence type="ECO:0000313" key="13">
    <source>
        <dbReference type="EMBL" id="KAA8498100.1"/>
    </source>
</evidence>
<dbReference type="InterPro" id="IPR036291">
    <property type="entry name" value="NAD(P)-bd_dom_sf"/>
</dbReference>
<keyword evidence="8" id="KW-0406">Ion transport</keyword>
<evidence type="ECO:0000256" key="11">
    <source>
        <dbReference type="SAM" id="Phobius"/>
    </source>
</evidence>
<dbReference type="InterPro" id="IPR038770">
    <property type="entry name" value="Na+/solute_symporter_sf"/>
</dbReference>
<dbReference type="GO" id="GO:0012505">
    <property type="term" value="C:endomembrane system"/>
    <property type="evidence" value="ECO:0007669"/>
    <property type="project" value="UniProtKB-SubCell"/>
</dbReference>
<evidence type="ECO:0000259" key="12">
    <source>
        <dbReference type="PROSITE" id="PS51201"/>
    </source>
</evidence>
<keyword evidence="7 11" id="KW-1133">Transmembrane helix</keyword>
<feature type="transmembrane region" description="Helical" evidence="11">
    <location>
        <begin position="325"/>
        <end position="347"/>
    </location>
</feature>
<dbReference type="PANTHER" id="PTHR46157:SF4">
    <property type="entry name" value="K(+) EFFLUX ANTIPORTER 3, CHLOROPLASTIC"/>
    <property type="match status" value="1"/>
</dbReference>
<evidence type="ECO:0000256" key="5">
    <source>
        <dbReference type="ARBA" id="ARBA00022692"/>
    </source>
</evidence>
<dbReference type="FunFam" id="3.40.50.720:FF:000036">
    <property type="entry name" value="Glutathione-regulated potassium-efflux system protein KefB"/>
    <property type="match status" value="1"/>
</dbReference>
<dbReference type="AlphaFoldDB" id="A0A5J4Z496"/>
<keyword evidence="9 11" id="KW-0472">Membrane</keyword>
<feature type="transmembrane region" description="Helical" evidence="11">
    <location>
        <begin position="353"/>
        <end position="373"/>
    </location>
</feature>
<feature type="transmembrane region" description="Helical" evidence="11">
    <location>
        <begin position="126"/>
        <end position="145"/>
    </location>
</feature>
<feature type="transmembrane region" description="Helical" evidence="11">
    <location>
        <begin position="599"/>
        <end position="621"/>
    </location>
</feature>
<feature type="transmembrane region" description="Helical" evidence="11">
    <location>
        <begin position="510"/>
        <end position="530"/>
    </location>
</feature>
<protein>
    <submittedName>
        <fullName evidence="13">K(+) efflux antiporter 3, chloroplastic</fullName>
    </submittedName>
</protein>
<keyword evidence="3" id="KW-0050">Antiport</keyword>
<evidence type="ECO:0000256" key="3">
    <source>
        <dbReference type="ARBA" id="ARBA00022449"/>
    </source>
</evidence>
<evidence type="ECO:0000313" key="14">
    <source>
        <dbReference type="Proteomes" id="UP000324585"/>
    </source>
</evidence>
<dbReference type="GO" id="GO:0015297">
    <property type="term" value="F:antiporter activity"/>
    <property type="evidence" value="ECO:0007669"/>
    <property type="project" value="UniProtKB-KW"/>
</dbReference>
<feature type="transmembrane region" description="Helical" evidence="11">
    <location>
        <begin position="421"/>
        <end position="443"/>
    </location>
</feature>
<dbReference type="InterPro" id="IPR006153">
    <property type="entry name" value="Cation/H_exchanger_TM"/>
</dbReference>
<name>A0A5J4Z496_PORPP</name>
<dbReference type="Gene3D" id="1.20.1530.20">
    <property type="match status" value="1"/>
</dbReference>
<evidence type="ECO:0000256" key="9">
    <source>
        <dbReference type="ARBA" id="ARBA00023136"/>
    </source>
</evidence>
<dbReference type="SUPFAM" id="SSF51735">
    <property type="entry name" value="NAD(P)-binding Rossmann-fold domains"/>
    <property type="match status" value="1"/>
</dbReference>
<keyword evidence="14" id="KW-1185">Reference proteome</keyword>
<feature type="transmembrane region" description="Helical" evidence="11">
    <location>
        <begin position="269"/>
        <end position="285"/>
    </location>
</feature>
<accession>A0A5J4Z496</accession>
<dbReference type="InterPro" id="IPR003148">
    <property type="entry name" value="RCK_N"/>
</dbReference>
<feature type="region of interest" description="Disordered" evidence="10">
    <location>
        <begin position="197"/>
        <end position="225"/>
    </location>
</feature>
<dbReference type="GO" id="GO:0006813">
    <property type="term" value="P:potassium ion transport"/>
    <property type="evidence" value="ECO:0007669"/>
    <property type="project" value="UniProtKB-KW"/>
</dbReference>
<comment type="caution">
    <text evidence="13">The sequence shown here is derived from an EMBL/GenBank/DDBJ whole genome shotgun (WGS) entry which is preliminary data.</text>
</comment>
<feature type="region of interest" description="Disordered" evidence="10">
    <location>
        <begin position="882"/>
        <end position="919"/>
    </location>
</feature>
<dbReference type="Proteomes" id="UP000324585">
    <property type="component" value="Unassembled WGS sequence"/>
</dbReference>
<evidence type="ECO:0000256" key="1">
    <source>
        <dbReference type="ARBA" id="ARBA00004127"/>
    </source>
</evidence>
<dbReference type="PROSITE" id="PS51201">
    <property type="entry name" value="RCK_N"/>
    <property type="match status" value="1"/>
</dbReference>
<feature type="transmembrane region" description="Helical" evidence="11">
    <location>
        <begin position="244"/>
        <end position="262"/>
    </location>
</feature>
<evidence type="ECO:0000256" key="8">
    <source>
        <dbReference type="ARBA" id="ARBA00023065"/>
    </source>
</evidence>
<dbReference type="EMBL" id="VRMN01000001">
    <property type="protein sequence ID" value="KAA8498100.1"/>
    <property type="molecule type" value="Genomic_DNA"/>
</dbReference>
<organism evidence="13 14">
    <name type="scientific">Porphyridium purpureum</name>
    <name type="common">Red alga</name>
    <name type="synonym">Porphyridium cruentum</name>
    <dbReference type="NCBI Taxonomy" id="35688"/>
    <lineage>
        <taxon>Eukaryota</taxon>
        <taxon>Rhodophyta</taxon>
        <taxon>Bangiophyceae</taxon>
        <taxon>Porphyridiales</taxon>
        <taxon>Porphyridiaceae</taxon>
        <taxon>Porphyridium</taxon>
    </lineage>
</organism>
<feature type="compositionally biased region" description="Basic and acidic residues" evidence="10">
    <location>
        <begin position="102"/>
        <end position="111"/>
    </location>
</feature>
<dbReference type="Pfam" id="PF02254">
    <property type="entry name" value="TrkA_N"/>
    <property type="match status" value="1"/>
</dbReference>
<keyword evidence="5 11" id="KW-0812">Transmembrane</keyword>
<dbReference type="OMA" id="GQSICEM"/>
<feature type="transmembrane region" description="Helical" evidence="11">
    <location>
        <begin position="297"/>
        <end position="313"/>
    </location>
</feature>